<dbReference type="PANTHER" id="PTHR22722">
    <property type="entry name" value="LOW-DENSITY LIPOPROTEIN RECEPTOR-RELATED PROTEIN 2-RELATED"/>
    <property type="match status" value="1"/>
</dbReference>
<feature type="disulfide bond" evidence="9">
    <location>
        <begin position="61"/>
        <end position="76"/>
    </location>
</feature>
<dbReference type="InterPro" id="IPR023415">
    <property type="entry name" value="LDLR_class-A_CS"/>
</dbReference>
<dbReference type="InParanoid" id="T1G297"/>
<keyword evidence="4" id="KW-1133">Transmembrane helix</keyword>
<dbReference type="Gene3D" id="2.40.128.620">
    <property type="match status" value="1"/>
</dbReference>
<dbReference type="SMART" id="SM00192">
    <property type="entry name" value="LDLa"/>
    <property type="match status" value="4"/>
</dbReference>
<dbReference type="AlphaFoldDB" id="T1G297"/>
<dbReference type="PANTHER" id="PTHR22722:SF5">
    <property type="entry name" value="LOW-DENSITY LIPOPROTEIN RECEPTOR-RELATED PROTEIN 1B"/>
    <property type="match status" value="1"/>
</dbReference>
<reference evidence="11" key="3">
    <citation type="submission" date="2015-06" db="UniProtKB">
        <authorList>
            <consortium name="EnsemblMetazoa"/>
        </authorList>
    </citation>
    <scope>IDENTIFICATION</scope>
</reference>
<evidence type="ECO:0000256" key="2">
    <source>
        <dbReference type="ARBA" id="ARBA00022692"/>
    </source>
</evidence>
<dbReference type="SUPFAM" id="SSF57424">
    <property type="entry name" value="LDL receptor-like module"/>
    <property type="match status" value="4"/>
</dbReference>
<sequence length="166" mass="19007">CLDKEYACRHGRCVSTLFLCDKINDCPQKDDEGERVCGKCQYNEYRCKGSTLKCIPNTQVCDSKLDCSLGDDEELCACLDKEYACKRGRCVSTLFLCDKVNDCPQRDDEGERVCGKCHYDEYRCRGRRLRCIPNVKVCDYTPDCEQGDDEQQCGKLFIIAVIEPNF</sequence>
<dbReference type="InterPro" id="IPR051221">
    <property type="entry name" value="LDLR-related"/>
</dbReference>
<dbReference type="PROSITE" id="PS01209">
    <property type="entry name" value="LDLRA_1"/>
    <property type="match status" value="1"/>
</dbReference>
<evidence type="ECO:0000256" key="3">
    <source>
        <dbReference type="ARBA" id="ARBA00022737"/>
    </source>
</evidence>
<dbReference type="CTD" id="20215195"/>
<keyword evidence="7" id="KW-0675">Receptor</keyword>
<dbReference type="PROSITE" id="PS50068">
    <property type="entry name" value="LDLRA_2"/>
    <property type="match status" value="4"/>
</dbReference>
<proteinExistence type="predicted"/>
<dbReference type="Gene3D" id="4.10.400.10">
    <property type="entry name" value="Low-density Lipoprotein Receptor"/>
    <property type="match status" value="3"/>
</dbReference>
<keyword evidence="3" id="KW-0677">Repeat</keyword>
<dbReference type="InterPro" id="IPR036055">
    <property type="entry name" value="LDL_receptor-like_sf"/>
</dbReference>
<keyword evidence="5" id="KW-0472">Membrane</keyword>
<comment type="caution">
    <text evidence="9">Lacks conserved residue(s) required for the propagation of feature annotation.</text>
</comment>
<evidence type="ECO:0000313" key="10">
    <source>
        <dbReference type="EMBL" id="ESO07711.1"/>
    </source>
</evidence>
<evidence type="ECO:0000313" key="11">
    <source>
        <dbReference type="EnsemblMetazoa" id="HelroP75751"/>
    </source>
</evidence>
<feature type="disulfide bond" evidence="9">
    <location>
        <begin position="78"/>
        <end position="90"/>
    </location>
</feature>
<dbReference type="KEGG" id="hro:HELRODRAFT_75751"/>
<accession>T1G297</accession>
<feature type="disulfide bond" evidence="9">
    <location>
        <begin position="1"/>
        <end position="13"/>
    </location>
</feature>
<dbReference type="EMBL" id="KB096183">
    <property type="protein sequence ID" value="ESO07711.1"/>
    <property type="molecule type" value="Genomic_DNA"/>
</dbReference>
<keyword evidence="6 9" id="KW-1015">Disulfide bond</keyword>
<dbReference type="EMBL" id="AMQM01003497">
    <property type="status" value="NOT_ANNOTATED_CDS"/>
    <property type="molecule type" value="Genomic_DNA"/>
</dbReference>
<dbReference type="OrthoDB" id="21182at2759"/>
<dbReference type="InterPro" id="IPR002172">
    <property type="entry name" value="LDrepeatLR_classA_rpt"/>
</dbReference>
<dbReference type="GeneID" id="20215195"/>
<keyword evidence="12" id="KW-1185">Reference proteome</keyword>
<dbReference type="eggNOG" id="KOG1215">
    <property type="taxonomic scope" value="Eukaryota"/>
</dbReference>
<feature type="disulfide bond" evidence="9">
    <location>
        <begin position="138"/>
        <end position="153"/>
    </location>
</feature>
<dbReference type="Proteomes" id="UP000015101">
    <property type="component" value="Unassembled WGS sequence"/>
</dbReference>
<dbReference type="CDD" id="cd00112">
    <property type="entry name" value="LDLa"/>
    <property type="match status" value="2"/>
</dbReference>
<keyword evidence="2" id="KW-0812">Transmembrane</keyword>
<evidence type="ECO:0000256" key="1">
    <source>
        <dbReference type="ARBA" id="ARBA00004167"/>
    </source>
</evidence>
<reference evidence="12" key="1">
    <citation type="submission" date="2012-12" db="EMBL/GenBank/DDBJ databases">
        <authorList>
            <person name="Hellsten U."/>
            <person name="Grimwood J."/>
            <person name="Chapman J.A."/>
            <person name="Shapiro H."/>
            <person name="Aerts A."/>
            <person name="Otillar R.P."/>
            <person name="Terry A.Y."/>
            <person name="Boore J.L."/>
            <person name="Simakov O."/>
            <person name="Marletaz F."/>
            <person name="Cho S.-J."/>
            <person name="Edsinger-Gonzales E."/>
            <person name="Havlak P."/>
            <person name="Kuo D.-H."/>
            <person name="Larsson T."/>
            <person name="Lv J."/>
            <person name="Arendt D."/>
            <person name="Savage R."/>
            <person name="Osoegawa K."/>
            <person name="de Jong P."/>
            <person name="Lindberg D.R."/>
            <person name="Seaver E.C."/>
            <person name="Weisblat D.A."/>
            <person name="Putnam N.H."/>
            <person name="Grigoriev I.V."/>
            <person name="Rokhsar D.S."/>
        </authorList>
    </citation>
    <scope>NUCLEOTIDE SEQUENCE</scope>
</reference>
<evidence type="ECO:0000313" key="12">
    <source>
        <dbReference type="Proteomes" id="UP000015101"/>
    </source>
</evidence>
<dbReference type="OMA" id="LDKEYAC"/>
<reference evidence="10 12" key="2">
    <citation type="journal article" date="2013" name="Nature">
        <title>Insights into bilaterian evolution from three spiralian genomes.</title>
        <authorList>
            <person name="Simakov O."/>
            <person name="Marletaz F."/>
            <person name="Cho S.J."/>
            <person name="Edsinger-Gonzales E."/>
            <person name="Havlak P."/>
            <person name="Hellsten U."/>
            <person name="Kuo D.H."/>
            <person name="Larsson T."/>
            <person name="Lv J."/>
            <person name="Arendt D."/>
            <person name="Savage R."/>
            <person name="Osoegawa K."/>
            <person name="de Jong P."/>
            <person name="Grimwood J."/>
            <person name="Chapman J.A."/>
            <person name="Shapiro H."/>
            <person name="Aerts A."/>
            <person name="Otillar R.P."/>
            <person name="Terry A.Y."/>
            <person name="Boore J.L."/>
            <person name="Grigoriev I.V."/>
            <person name="Lindberg D.R."/>
            <person name="Seaver E.C."/>
            <person name="Weisblat D.A."/>
            <person name="Putnam N.H."/>
            <person name="Rokhsar D.S."/>
        </authorList>
    </citation>
    <scope>NUCLEOTIDE SEQUENCE</scope>
</reference>
<comment type="subcellular location">
    <subcellularLocation>
        <location evidence="1">Membrane</location>
        <topology evidence="1">Single-pass membrane protein</topology>
    </subcellularLocation>
</comment>
<evidence type="ECO:0000256" key="9">
    <source>
        <dbReference type="PROSITE-ProRule" id="PRU00124"/>
    </source>
</evidence>
<evidence type="ECO:0000256" key="4">
    <source>
        <dbReference type="ARBA" id="ARBA00022989"/>
    </source>
</evidence>
<feature type="disulfide bond" evidence="9">
    <location>
        <begin position="85"/>
        <end position="103"/>
    </location>
</feature>
<evidence type="ECO:0000256" key="5">
    <source>
        <dbReference type="ARBA" id="ARBA00023136"/>
    </source>
</evidence>
<keyword evidence="8" id="KW-0325">Glycoprotein</keyword>
<evidence type="ECO:0000256" key="6">
    <source>
        <dbReference type="ARBA" id="ARBA00023157"/>
    </source>
</evidence>
<name>T1G297_HELRO</name>
<dbReference type="HOGENOM" id="CLU_1772727_0_0_1"/>
<dbReference type="GO" id="GO:0005886">
    <property type="term" value="C:plasma membrane"/>
    <property type="evidence" value="ECO:0000318"/>
    <property type="project" value="GO_Central"/>
</dbReference>
<feature type="disulfide bond" evidence="9">
    <location>
        <begin position="8"/>
        <end position="26"/>
    </location>
</feature>
<evidence type="ECO:0000256" key="8">
    <source>
        <dbReference type="ARBA" id="ARBA00023180"/>
    </source>
</evidence>
<dbReference type="STRING" id="6412.T1G297"/>
<organism evidence="11 12">
    <name type="scientific">Helobdella robusta</name>
    <name type="common">Californian leech</name>
    <dbReference type="NCBI Taxonomy" id="6412"/>
    <lineage>
        <taxon>Eukaryota</taxon>
        <taxon>Metazoa</taxon>
        <taxon>Spiralia</taxon>
        <taxon>Lophotrochozoa</taxon>
        <taxon>Annelida</taxon>
        <taxon>Clitellata</taxon>
        <taxon>Hirudinea</taxon>
        <taxon>Rhynchobdellida</taxon>
        <taxon>Glossiphoniidae</taxon>
        <taxon>Helobdella</taxon>
    </lineage>
</organism>
<gene>
    <name evidence="11" type="primary">20215195</name>
    <name evidence="10" type="ORF">HELRODRAFT_75751</name>
</gene>
<dbReference type="Pfam" id="PF00057">
    <property type="entry name" value="Ldl_recept_a"/>
    <property type="match status" value="4"/>
</dbReference>
<protein>
    <submittedName>
        <fullName evidence="10 11">Uncharacterized protein</fullName>
    </submittedName>
</protein>
<dbReference type="EnsemblMetazoa" id="HelroT75751">
    <property type="protein sequence ID" value="HelroP75751"/>
    <property type="gene ID" value="HelroG75751"/>
</dbReference>
<dbReference type="RefSeq" id="XP_009014322.1">
    <property type="nucleotide sequence ID" value="XM_009016074.1"/>
</dbReference>
<dbReference type="PRINTS" id="PR00261">
    <property type="entry name" value="LDLRECEPTOR"/>
</dbReference>
<evidence type="ECO:0000256" key="7">
    <source>
        <dbReference type="ARBA" id="ARBA00023170"/>
    </source>
</evidence>